<dbReference type="HOGENOM" id="CLU_3239098_0_0_11"/>
<dbReference type="AlphaFoldDB" id="U7V041"/>
<dbReference type="EMBL" id="AXZG01000068">
    <property type="protein sequence ID" value="ERT64078.1"/>
    <property type="molecule type" value="Genomic_DNA"/>
</dbReference>
<dbReference type="Proteomes" id="UP000017174">
    <property type="component" value="Unassembled WGS sequence"/>
</dbReference>
<sequence>MGASACYLAQPPRRGSLWRYRILKAAGVENTRSSTPPYVRRPA</sequence>
<reference evidence="1 2" key="1">
    <citation type="submission" date="2013-08" db="EMBL/GenBank/DDBJ databases">
        <authorList>
            <person name="Weinstock G."/>
            <person name="Sodergren E."/>
            <person name="Wylie T."/>
            <person name="Fulton L."/>
            <person name="Fulton R."/>
            <person name="Fronick C."/>
            <person name="O'Laughlin M."/>
            <person name="Godfrey J."/>
            <person name="Miner T."/>
            <person name="Herter B."/>
            <person name="Appelbaum E."/>
            <person name="Cordes M."/>
            <person name="Lek S."/>
            <person name="Wollam A."/>
            <person name="Pepin K.H."/>
            <person name="Palsikar V.B."/>
            <person name="Mitreva M."/>
            <person name="Wilson R.K."/>
        </authorList>
    </citation>
    <scope>NUCLEOTIDE SEQUENCE [LARGE SCALE GENOMIC DNA]</scope>
    <source>
        <strain evidence="1 2">F0184</strain>
    </source>
</reference>
<gene>
    <name evidence="1" type="ORF">HMPREF0742_02453</name>
</gene>
<protein>
    <submittedName>
        <fullName evidence="1">Uncharacterized protein</fullName>
    </submittedName>
</protein>
<evidence type="ECO:0000313" key="2">
    <source>
        <dbReference type="Proteomes" id="UP000017174"/>
    </source>
</evidence>
<organism evidence="1 2">
    <name type="scientific">Rothia aeria F0184</name>
    <dbReference type="NCBI Taxonomy" id="888019"/>
    <lineage>
        <taxon>Bacteria</taxon>
        <taxon>Bacillati</taxon>
        <taxon>Actinomycetota</taxon>
        <taxon>Actinomycetes</taxon>
        <taxon>Micrococcales</taxon>
        <taxon>Micrococcaceae</taxon>
        <taxon>Rothia</taxon>
    </lineage>
</organism>
<name>U7V041_9MICC</name>
<comment type="caution">
    <text evidence="1">The sequence shown here is derived from an EMBL/GenBank/DDBJ whole genome shotgun (WGS) entry which is preliminary data.</text>
</comment>
<evidence type="ECO:0000313" key="1">
    <source>
        <dbReference type="EMBL" id="ERT64078.1"/>
    </source>
</evidence>
<proteinExistence type="predicted"/>
<accession>U7V041</accession>